<sequence length="370" mass="43410">MEYVYLNKEVIYSNIRNLSQVTFEVTDACNLQCKYCGYGELYDGYDTRKSKMLSLEQAYPLLEYLYAHWQQSDSYRKKTYISFYGGEPLLNMDFIRGIVGWIMNHQIPQCDFVFTMTTNGMLLDRYIDYLVEHEFKILVSLDGNKENNGYRVDFSGRPSFDRVFANVKFVQQYYPDFFRKNVEFNSVLHNLNDYQDIIPFFQKELNKVPSVSELSISGVKEERMEEYLKMRNDKLSSFDKISDRERLKDSLFMDVPETSILCTYLHAHSGNVYYSYRDLLVDQKNRMWYPTGTCLPFGKKLFVTVNGKILPCERIKQEYALGHVDEKGVSIDIDNPTIYLKIPSCICLIEKSSVTLHSNKISMLLCQKLL</sequence>
<comment type="similarity">
    <text evidence="7">Belongs to the radical SAM superfamily. Anaerobic sulfatase-maturating enzyme family.</text>
</comment>
<feature type="domain" description="Radical SAM core" evidence="8">
    <location>
        <begin position="13"/>
        <end position="257"/>
    </location>
</feature>
<evidence type="ECO:0000256" key="3">
    <source>
        <dbReference type="ARBA" id="ARBA00022691"/>
    </source>
</evidence>
<dbReference type="PROSITE" id="PS51918">
    <property type="entry name" value="RADICAL_SAM"/>
    <property type="match status" value="1"/>
</dbReference>
<dbReference type="InterPro" id="IPR007197">
    <property type="entry name" value="rSAM"/>
</dbReference>
<evidence type="ECO:0000313" key="10">
    <source>
        <dbReference type="Proteomes" id="UP000261088"/>
    </source>
</evidence>
<dbReference type="AlphaFoldDB" id="A0AB37LX03"/>
<dbReference type="EMBL" id="QSUP01000002">
    <property type="protein sequence ID" value="RGN53889.1"/>
    <property type="molecule type" value="Genomic_DNA"/>
</dbReference>
<dbReference type="PANTHER" id="PTHR43273:SF3">
    <property type="entry name" value="ANAEROBIC SULFATASE-MATURATING ENZYME HOMOLOG ASLB-RELATED"/>
    <property type="match status" value="1"/>
</dbReference>
<dbReference type="Gene3D" id="3.20.20.70">
    <property type="entry name" value="Aldolase class I"/>
    <property type="match status" value="1"/>
</dbReference>
<dbReference type="NCBIfam" id="TIGR04148">
    <property type="entry name" value="GG_samocin_CFB"/>
    <property type="match status" value="1"/>
</dbReference>
<organism evidence="9 10">
    <name type="scientific">Parabacteroides merdae</name>
    <dbReference type="NCBI Taxonomy" id="46503"/>
    <lineage>
        <taxon>Bacteria</taxon>
        <taxon>Pseudomonadati</taxon>
        <taxon>Bacteroidota</taxon>
        <taxon>Bacteroidia</taxon>
        <taxon>Bacteroidales</taxon>
        <taxon>Tannerellaceae</taxon>
        <taxon>Parabacteroides</taxon>
    </lineage>
</organism>
<dbReference type="PANTHER" id="PTHR43273">
    <property type="entry name" value="ANAEROBIC SULFATASE-MATURATING ENZYME HOMOLOG ASLB-RELATED"/>
    <property type="match status" value="1"/>
</dbReference>
<keyword evidence="4" id="KW-0479">Metal-binding</keyword>
<evidence type="ECO:0000256" key="5">
    <source>
        <dbReference type="ARBA" id="ARBA00023004"/>
    </source>
</evidence>
<dbReference type="PROSITE" id="PS01305">
    <property type="entry name" value="MOAA_NIFB_PQQE"/>
    <property type="match status" value="1"/>
</dbReference>
<keyword evidence="6" id="KW-0411">Iron-sulfur</keyword>
<dbReference type="InterPro" id="IPR026407">
    <property type="entry name" value="SAM_GG-Bacter"/>
</dbReference>
<keyword evidence="5" id="KW-0408">Iron</keyword>
<keyword evidence="3" id="KW-0949">S-adenosyl-L-methionine</keyword>
<dbReference type="InterPro" id="IPR000385">
    <property type="entry name" value="MoaA_NifB_PqqE_Fe-S-bd_CS"/>
</dbReference>
<evidence type="ECO:0000313" key="9">
    <source>
        <dbReference type="EMBL" id="RGN53889.1"/>
    </source>
</evidence>
<dbReference type="SFLD" id="SFLDG01067">
    <property type="entry name" value="SPASM/twitch_domain_containing"/>
    <property type="match status" value="1"/>
</dbReference>
<evidence type="ECO:0000256" key="7">
    <source>
        <dbReference type="ARBA" id="ARBA00023601"/>
    </source>
</evidence>
<dbReference type="InterPro" id="IPR023867">
    <property type="entry name" value="Sulphatase_maturase_rSAM"/>
</dbReference>
<gene>
    <name evidence="9" type="ORF">DXB61_03210</name>
</gene>
<dbReference type="GO" id="GO:0016491">
    <property type="term" value="F:oxidoreductase activity"/>
    <property type="evidence" value="ECO:0007669"/>
    <property type="project" value="InterPro"/>
</dbReference>
<dbReference type="Proteomes" id="UP000261088">
    <property type="component" value="Unassembled WGS sequence"/>
</dbReference>
<evidence type="ECO:0000256" key="1">
    <source>
        <dbReference type="ARBA" id="ARBA00001966"/>
    </source>
</evidence>
<evidence type="ECO:0000259" key="8">
    <source>
        <dbReference type="PROSITE" id="PS51918"/>
    </source>
</evidence>
<evidence type="ECO:0000256" key="6">
    <source>
        <dbReference type="ARBA" id="ARBA00023014"/>
    </source>
</evidence>
<dbReference type="SFLD" id="SFLDG01384">
    <property type="entry name" value="thioether_bond_formation_requi"/>
    <property type="match status" value="1"/>
</dbReference>
<comment type="cofactor">
    <cofactor evidence="1">
        <name>[4Fe-4S] cluster</name>
        <dbReference type="ChEBI" id="CHEBI:49883"/>
    </cofactor>
</comment>
<keyword evidence="2" id="KW-0004">4Fe-4S</keyword>
<evidence type="ECO:0000256" key="4">
    <source>
        <dbReference type="ARBA" id="ARBA00022723"/>
    </source>
</evidence>
<comment type="caution">
    <text evidence="9">The sequence shown here is derived from an EMBL/GenBank/DDBJ whole genome shotgun (WGS) entry which is preliminary data.</text>
</comment>
<dbReference type="InterPro" id="IPR013785">
    <property type="entry name" value="Aldolase_TIM"/>
</dbReference>
<dbReference type="GO" id="GO:0051539">
    <property type="term" value="F:4 iron, 4 sulfur cluster binding"/>
    <property type="evidence" value="ECO:0007669"/>
    <property type="project" value="UniProtKB-KW"/>
</dbReference>
<accession>A0AB37LX03</accession>
<dbReference type="InterPro" id="IPR058240">
    <property type="entry name" value="rSAM_sf"/>
</dbReference>
<evidence type="ECO:0000256" key="2">
    <source>
        <dbReference type="ARBA" id="ARBA00022485"/>
    </source>
</evidence>
<dbReference type="GO" id="GO:0046872">
    <property type="term" value="F:metal ion binding"/>
    <property type="evidence" value="ECO:0007669"/>
    <property type="project" value="UniProtKB-KW"/>
</dbReference>
<dbReference type="RefSeq" id="WP_122121401.1">
    <property type="nucleotide sequence ID" value="NZ_JBCHDK010000010.1"/>
</dbReference>
<dbReference type="Pfam" id="PF04055">
    <property type="entry name" value="Radical_SAM"/>
    <property type="match status" value="1"/>
</dbReference>
<reference evidence="9 10" key="1">
    <citation type="submission" date="2018-08" db="EMBL/GenBank/DDBJ databases">
        <title>A genome reference for cultivated species of the human gut microbiota.</title>
        <authorList>
            <person name="Zou Y."/>
            <person name="Xue W."/>
            <person name="Luo G."/>
        </authorList>
    </citation>
    <scope>NUCLEOTIDE SEQUENCE [LARGE SCALE GENOMIC DNA]</scope>
    <source>
        <strain evidence="9 10">OM05-11AA</strain>
    </source>
</reference>
<protein>
    <submittedName>
        <fullName evidence="9">Radical SAM peptide maturase</fullName>
    </submittedName>
</protein>
<proteinExistence type="inferred from homology"/>
<name>A0AB37LX03_9BACT</name>
<dbReference type="CDD" id="cd01335">
    <property type="entry name" value="Radical_SAM"/>
    <property type="match status" value="1"/>
</dbReference>
<dbReference type="SFLD" id="SFLDS00029">
    <property type="entry name" value="Radical_SAM"/>
    <property type="match status" value="1"/>
</dbReference>
<dbReference type="SUPFAM" id="SSF102114">
    <property type="entry name" value="Radical SAM enzymes"/>
    <property type="match status" value="1"/>
</dbReference>
<dbReference type="SFLD" id="SFLDG01386">
    <property type="entry name" value="main_SPASM_domain-containing"/>
    <property type="match status" value="1"/>
</dbReference>